<keyword evidence="13" id="KW-1185">Reference proteome</keyword>
<dbReference type="InterPro" id="IPR051395">
    <property type="entry name" value="Cytochrome_c_Peroxidase/MauG"/>
</dbReference>
<feature type="chain" id="PRO_5017804475" evidence="10">
    <location>
        <begin position="24"/>
        <end position="357"/>
    </location>
</feature>
<dbReference type="OrthoDB" id="9805202at2"/>
<evidence type="ECO:0000256" key="1">
    <source>
        <dbReference type="ARBA" id="ARBA00004418"/>
    </source>
</evidence>
<evidence type="ECO:0000256" key="5">
    <source>
        <dbReference type="ARBA" id="ARBA00022764"/>
    </source>
</evidence>
<keyword evidence="4 10" id="KW-0732">Signal</keyword>
<dbReference type="Pfam" id="PF03150">
    <property type="entry name" value="CCP_MauG"/>
    <property type="match status" value="1"/>
</dbReference>
<evidence type="ECO:0000256" key="3">
    <source>
        <dbReference type="ARBA" id="ARBA00022723"/>
    </source>
</evidence>
<evidence type="ECO:0000256" key="7">
    <source>
        <dbReference type="ARBA" id="ARBA00023004"/>
    </source>
</evidence>
<comment type="PTM">
    <text evidence="8">Binds 2 heme groups per subunit.</text>
</comment>
<evidence type="ECO:0000256" key="2">
    <source>
        <dbReference type="ARBA" id="ARBA00022617"/>
    </source>
</evidence>
<protein>
    <submittedName>
        <fullName evidence="12">Cytochrome-c peroxidase</fullName>
    </submittedName>
</protein>
<feature type="binding site" description="covalent" evidence="8">
    <location>
        <position position="226"/>
    </location>
    <ligand>
        <name>heme c</name>
        <dbReference type="ChEBI" id="CHEBI:61717"/>
        <label>2</label>
    </ligand>
</feature>
<dbReference type="PROSITE" id="PS51007">
    <property type="entry name" value="CYTC"/>
    <property type="match status" value="1"/>
</dbReference>
<keyword evidence="6" id="KW-0560">Oxidoreductase</keyword>
<feature type="domain" description="Cytochrome c" evidence="11">
    <location>
        <begin position="213"/>
        <end position="343"/>
    </location>
</feature>
<keyword evidence="3 9" id="KW-0479">Metal-binding</keyword>
<evidence type="ECO:0000256" key="9">
    <source>
        <dbReference type="PIRSR" id="PIRSR000294-2"/>
    </source>
</evidence>
<name>A0A3D8LA54_9BACT</name>
<feature type="signal peptide" evidence="10">
    <location>
        <begin position="1"/>
        <end position="23"/>
    </location>
</feature>
<dbReference type="GO" id="GO:0020037">
    <property type="term" value="F:heme binding"/>
    <property type="evidence" value="ECO:0007669"/>
    <property type="project" value="InterPro"/>
</dbReference>
<evidence type="ECO:0000313" key="13">
    <source>
        <dbReference type="Proteomes" id="UP000256708"/>
    </source>
</evidence>
<evidence type="ECO:0000256" key="4">
    <source>
        <dbReference type="ARBA" id="ARBA00022729"/>
    </source>
</evidence>
<dbReference type="PIRSF" id="PIRSF000294">
    <property type="entry name" value="Cytochrome-c_peroxidase"/>
    <property type="match status" value="1"/>
</dbReference>
<dbReference type="AlphaFoldDB" id="A0A3D8LA54"/>
<feature type="binding site" description="covalent" evidence="8">
    <location>
        <position position="81"/>
    </location>
    <ligand>
        <name>heme c</name>
        <dbReference type="ChEBI" id="CHEBI:61717"/>
        <label>1</label>
    </ligand>
</feature>
<dbReference type="InterPro" id="IPR026259">
    <property type="entry name" value="MauG/Cytc_peroxidase"/>
</dbReference>
<dbReference type="GO" id="GO:0046872">
    <property type="term" value="F:metal ion binding"/>
    <property type="evidence" value="ECO:0007669"/>
    <property type="project" value="UniProtKB-KW"/>
</dbReference>
<dbReference type="InterPro" id="IPR036909">
    <property type="entry name" value="Cyt_c-like_dom_sf"/>
</dbReference>
<keyword evidence="12" id="KW-0575">Peroxidase</keyword>
<dbReference type="Gene3D" id="1.10.760.10">
    <property type="entry name" value="Cytochrome c-like domain"/>
    <property type="match status" value="2"/>
</dbReference>
<proteinExistence type="predicted"/>
<dbReference type="GO" id="GO:0042597">
    <property type="term" value="C:periplasmic space"/>
    <property type="evidence" value="ECO:0007669"/>
    <property type="project" value="UniProtKB-SubCell"/>
</dbReference>
<evidence type="ECO:0000259" key="11">
    <source>
        <dbReference type="PROSITE" id="PS51007"/>
    </source>
</evidence>
<dbReference type="InterPro" id="IPR009056">
    <property type="entry name" value="Cyt_c-like_dom"/>
</dbReference>
<keyword evidence="7 9" id="KW-0408">Iron</keyword>
<feature type="binding site" description="covalent" evidence="8">
    <location>
        <position position="84"/>
    </location>
    <ligand>
        <name>heme c</name>
        <dbReference type="ChEBI" id="CHEBI:61717"/>
        <label>1</label>
    </ligand>
</feature>
<evidence type="ECO:0000256" key="10">
    <source>
        <dbReference type="SAM" id="SignalP"/>
    </source>
</evidence>
<keyword evidence="5" id="KW-0574">Periplasm</keyword>
<dbReference type="SUPFAM" id="SSF46626">
    <property type="entry name" value="Cytochrome c"/>
    <property type="match status" value="2"/>
</dbReference>
<dbReference type="GO" id="GO:0009055">
    <property type="term" value="F:electron transfer activity"/>
    <property type="evidence" value="ECO:0007669"/>
    <property type="project" value="InterPro"/>
</dbReference>
<feature type="binding site" description="axial binding residue" evidence="9">
    <location>
        <position position="230"/>
    </location>
    <ligand>
        <name>heme c</name>
        <dbReference type="ChEBI" id="CHEBI:61717"/>
        <label>2</label>
    </ligand>
    <ligandPart>
        <name>Fe</name>
        <dbReference type="ChEBI" id="CHEBI:18248"/>
    </ligandPart>
</feature>
<sequence>MLRRQLYALLLCFCLLQTAGCNAPEQEDVSPATETYLPALPSNLATGIPGPERNPLTREGVALGRMLFYDPMLSGNEKISCATCHQQEKAFSDGKVLTTAGVTGKPLLRHVPSLVNLAWMPGLFWDGGSKNLESVSFGPLTHPDEMGQSLKELTAKLQQHEKYPQLFRKAFGSDSVTTAAIGRALAQFQRTLISTNSRYDRYLRKEAGGELSEVELQGLALFRQHCSNCHATDFFTDNSYHNNGLDNTFSPDNEEQAFGRGRITQTAADRGKYKTPTLRNIALTAPYMHDGRFATLEEVLEHYRTGIVVSPTLAPELQQQDQPGIPISETDKQKLIAFLHTLTDKSFIHDKAFSRPE</sequence>
<keyword evidence="2 8" id="KW-0349">Heme</keyword>
<feature type="binding site" description="axial binding residue" evidence="9">
    <location>
        <position position="85"/>
    </location>
    <ligand>
        <name>heme c</name>
        <dbReference type="ChEBI" id="CHEBI:61717"/>
        <label>1</label>
    </ligand>
    <ligandPart>
        <name>Fe</name>
        <dbReference type="ChEBI" id="CHEBI:18248"/>
    </ligandPart>
</feature>
<comment type="subcellular location">
    <subcellularLocation>
        <location evidence="1">Periplasm</location>
    </subcellularLocation>
</comment>
<dbReference type="Proteomes" id="UP000256708">
    <property type="component" value="Unassembled WGS sequence"/>
</dbReference>
<dbReference type="EMBL" id="QRGR01000016">
    <property type="protein sequence ID" value="RDV14295.1"/>
    <property type="molecule type" value="Genomic_DNA"/>
</dbReference>
<dbReference type="GO" id="GO:0004130">
    <property type="term" value="F:cytochrome-c peroxidase activity"/>
    <property type="evidence" value="ECO:0007669"/>
    <property type="project" value="TreeGrafter"/>
</dbReference>
<comment type="cofactor">
    <cofactor evidence="8">
        <name>heme</name>
        <dbReference type="ChEBI" id="CHEBI:30413"/>
    </cofactor>
    <text evidence="8">Binds 2 heme groups.</text>
</comment>
<evidence type="ECO:0000313" key="12">
    <source>
        <dbReference type="EMBL" id="RDV14295.1"/>
    </source>
</evidence>
<accession>A0A3D8LA54</accession>
<dbReference type="PANTHER" id="PTHR30600">
    <property type="entry name" value="CYTOCHROME C PEROXIDASE-RELATED"/>
    <property type="match status" value="1"/>
</dbReference>
<feature type="binding site" description="covalent" evidence="8">
    <location>
        <position position="229"/>
    </location>
    <ligand>
        <name>heme c</name>
        <dbReference type="ChEBI" id="CHEBI:61717"/>
        <label>2</label>
    </ligand>
</feature>
<gene>
    <name evidence="12" type="ORF">DXT99_15320</name>
</gene>
<comment type="caution">
    <text evidence="12">The sequence shown here is derived from an EMBL/GenBank/DDBJ whole genome shotgun (WGS) entry which is preliminary data.</text>
</comment>
<dbReference type="InterPro" id="IPR004852">
    <property type="entry name" value="Di-haem_cyt_c_peroxidsae"/>
</dbReference>
<dbReference type="PANTHER" id="PTHR30600:SF10">
    <property type="entry name" value="BLL6722 PROTEIN"/>
    <property type="match status" value="1"/>
</dbReference>
<reference evidence="13" key="1">
    <citation type="submission" date="2018-08" db="EMBL/GenBank/DDBJ databases">
        <authorList>
            <person name="Liu Z.-W."/>
            <person name="Du Z.-J."/>
        </authorList>
    </citation>
    <scope>NUCLEOTIDE SEQUENCE [LARGE SCALE GENOMIC DNA]</scope>
    <source>
        <strain evidence="13">H4X</strain>
    </source>
</reference>
<evidence type="ECO:0000256" key="6">
    <source>
        <dbReference type="ARBA" id="ARBA00023002"/>
    </source>
</evidence>
<organism evidence="12 13">
    <name type="scientific">Pontibacter diazotrophicus</name>
    <dbReference type="NCBI Taxonomy" id="1400979"/>
    <lineage>
        <taxon>Bacteria</taxon>
        <taxon>Pseudomonadati</taxon>
        <taxon>Bacteroidota</taxon>
        <taxon>Cytophagia</taxon>
        <taxon>Cytophagales</taxon>
        <taxon>Hymenobacteraceae</taxon>
        <taxon>Pontibacter</taxon>
    </lineage>
</organism>
<evidence type="ECO:0000256" key="8">
    <source>
        <dbReference type="PIRSR" id="PIRSR000294-1"/>
    </source>
</evidence>
<dbReference type="RefSeq" id="WP_115566452.1">
    <property type="nucleotide sequence ID" value="NZ_QRGR01000016.1"/>
</dbReference>